<sequence length="703" mass="73758">MPDWLHRQAELQPDGLALLVAGDPASTRDERCWTFAELDAAATALAERLRAAGVRPGQTVAVLAANEPGYVVLIHALIRAGAVLVPLNVRLTPAELAWQVADSGADWLIYGQGFGETAAAVAAHMVPEPAVAATLPAPKSAVAVGPAIPPSPAPAMPPAAEAAGQPGRAPAPATPVPSHAKGWPCLLSLAGLASDLLMAGAATQGPVQAPCAMASAGGATTTSAGPTAPPSTGDTGAAAVPASAAVPSPASTAGLRAAIDLAAPHCIIYTSGTTGRPKGAVLTYGNHFWSAVQSALNLGLHRDDRWLCCVPLFHVSGLSIVFRSVIYGIPMVLHRRFDPAAVNASIERHRVTVISVVATMLQRMLDERGPRPYPEHLRCVLLGGGPAPRPLLEACAARGIPVVQTYGMTETASQFATLAPADALRKLGSAGKPLFFNRLRIVDERGRDLPPGQVGEIAVQGPTVSPGYHRRPDATARTWREGWFHTGDLGYLDEEGYLYVADRRDDLIISGGENVYPAEVEAVLLAHPAVEEAGVVGVPDPEWGQVPVAVVRLRPGRAAGEPSSQAPTRPRPTAGRPDVDGMPGRHSELDPDLGPAPDADPGRVPDPATDAKLDCVPNLDPDQDVNPEPHQNPCPSSNQEPRQQPHTAPEPSAVTEEALLRFCAERLARYKVPRRVLFTSEPLPRTASGKLQRHVLRQRLDSG</sequence>
<feature type="compositionally biased region" description="Low complexity" evidence="6">
    <location>
        <begin position="158"/>
        <end position="171"/>
    </location>
</feature>
<dbReference type="PANTHER" id="PTHR43767">
    <property type="entry name" value="LONG-CHAIN-FATTY-ACID--COA LIGASE"/>
    <property type="match status" value="1"/>
</dbReference>
<gene>
    <name evidence="5 9" type="primary">menE</name>
    <name evidence="9" type="ORF">Q5761_08060</name>
</gene>
<dbReference type="InterPro" id="IPR045851">
    <property type="entry name" value="AMP-bd_C_sf"/>
</dbReference>
<dbReference type="Pfam" id="PF00501">
    <property type="entry name" value="AMP-binding"/>
    <property type="match status" value="1"/>
</dbReference>
<dbReference type="InterPro" id="IPR000873">
    <property type="entry name" value="AMP-dep_synth/lig_dom"/>
</dbReference>
<evidence type="ECO:0000256" key="6">
    <source>
        <dbReference type="SAM" id="MobiDB-lite"/>
    </source>
</evidence>
<evidence type="ECO:0000256" key="5">
    <source>
        <dbReference type="HAMAP-Rule" id="MF_00731"/>
    </source>
</evidence>
<accession>A0ABZ0QLF6</accession>
<evidence type="ECO:0000256" key="2">
    <source>
        <dbReference type="ARBA" id="ARBA00022598"/>
    </source>
</evidence>
<dbReference type="SUPFAM" id="SSF56801">
    <property type="entry name" value="Acetyl-CoA synthetase-like"/>
    <property type="match status" value="1"/>
</dbReference>
<proteinExistence type="inferred from homology"/>
<dbReference type="InterPro" id="IPR025110">
    <property type="entry name" value="AMP-bd_C"/>
</dbReference>
<dbReference type="EMBL" id="CP132508">
    <property type="protein sequence ID" value="WPD18326.1"/>
    <property type="molecule type" value="Genomic_DNA"/>
</dbReference>
<dbReference type="InterPro" id="IPR020845">
    <property type="entry name" value="AMP-binding_CS"/>
</dbReference>
<feature type="region of interest" description="Disordered" evidence="6">
    <location>
        <begin position="556"/>
        <end position="653"/>
    </location>
</feature>
<evidence type="ECO:0000259" key="8">
    <source>
        <dbReference type="Pfam" id="PF13193"/>
    </source>
</evidence>
<dbReference type="RefSeq" id="WP_318750176.1">
    <property type="nucleotide sequence ID" value="NZ_CP132508.1"/>
</dbReference>
<feature type="region of interest" description="Disordered" evidence="6">
    <location>
        <begin position="153"/>
        <end position="177"/>
    </location>
</feature>
<dbReference type="Pfam" id="PF13193">
    <property type="entry name" value="AMP-binding_C"/>
    <property type="match status" value="1"/>
</dbReference>
<keyword evidence="1 5" id="KW-0474">Menaquinone biosynthesis</keyword>
<name>A0ABZ0QLF6_9FIRM</name>
<feature type="compositionally biased region" description="Low complexity" evidence="6">
    <location>
        <begin position="566"/>
        <end position="576"/>
    </location>
</feature>
<comment type="pathway">
    <text evidence="5">Quinol/quinone metabolism; menaquinone biosynthesis.</text>
</comment>
<keyword evidence="2 5" id="KW-0436">Ligase</keyword>
<evidence type="ECO:0000256" key="1">
    <source>
        <dbReference type="ARBA" id="ARBA00022428"/>
    </source>
</evidence>
<dbReference type="GO" id="GO:0008756">
    <property type="term" value="F:o-succinylbenzoate-CoA ligase activity"/>
    <property type="evidence" value="ECO:0007669"/>
    <property type="project" value="UniProtKB-EC"/>
</dbReference>
<evidence type="ECO:0000313" key="9">
    <source>
        <dbReference type="EMBL" id="WPD18326.1"/>
    </source>
</evidence>
<comment type="similarity">
    <text evidence="5">Belongs to the ATP-dependent AMP-binding enzyme family. MenE subfamily.</text>
</comment>
<comment type="catalytic activity">
    <reaction evidence="5">
        <text>2-succinylbenzoate + ATP + CoA = 2-succinylbenzoyl-CoA + AMP + diphosphate</text>
        <dbReference type="Rhea" id="RHEA:17009"/>
        <dbReference type="ChEBI" id="CHEBI:18325"/>
        <dbReference type="ChEBI" id="CHEBI:30616"/>
        <dbReference type="ChEBI" id="CHEBI:33019"/>
        <dbReference type="ChEBI" id="CHEBI:57287"/>
        <dbReference type="ChEBI" id="CHEBI:57364"/>
        <dbReference type="ChEBI" id="CHEBI:456215"/>
        <dbReference type="EC" id="6.2.1.26"/>
    </reaction>
</comment>
<evidence type="ECO:0000256" key="4">
    <source>
        <dbReference type="ARBA" id="ARBA00022840"/>
    </source>
</evidence>
<dbReference type="Gene3D" id="3.30.300.30">
    <property type="match status" value="2"/>
</dbReference>
<dbReference type="InterPro" id="IPR050237">
    <property type="entry name" value="ATP-dep_AMP-bd_enzyme"/>
</dbReference>
<dbReference type="InterPro" id="IPR042099">
    <property type="entry name" value="ANL_N_sf"/>
</dbReference>
<keyword evidence="4 5" id="KW-0067">ATP-binding</keyword>
<dbReference type="HAMAP" id="MF_00731">
    <property type="entry name" value="MenE"/>
    <property type="match status" value="1"/>
</dbReference>
<dbReference type="EC" id="6.2.1.26" evidence="5"/>
<comment type="function">
    <text evidence="5">Converts 2-succinylbenzoate (OSB) to 2-succinylbenzoyl-CoA (OSB-CoA).</text>
</comment>
<keyword evidence="3 5" id="KW-0547">Nucleotide-binding</keyword>
<keyword evidence="10" id="KW-1185">Reference proteome</keyword>
<reference evidence="9 10" key="1">
    <citation type="submission" date="2023-08" db="EMBL/GenBank/DDBJ databases">
        <title>Genome sequence of Thermaerobacter compostii strain Ins1, a spore-forming filamentous bacterium isolated from a deep geothermal reservoir.</title>
        <authorList>
            <person name="Bregnard D."/>
            <person name="Gonzalez D."/>
            <person name="Junier P."/>
        </authorList>
    </citation>
    <scope>NUCLEOTIDE SEQUENCE [LARGE SCALE GENOMIC DNA]</scope>
    <source>
        <strain evidence="9 10">Ins1</strain>
    </source>
</reference>
<dbReference type="PANTHER" id="PTHR43767:SF1">
    <property type="entry name" value="NONRIBOSOMAL PEPTIDE SYNTHASE PES1 (EUROFUNG)-RELATED"/>
    <property type="match status" value="1"/>
</dbReference>
<feature type="domain" description="AMP-binding enzyme C-terminal" evidence="8">
    <location>
        <begin position="519"/>
        <end position="557"/>
    </location>
</feature>
<comment type="pathway">
    <text evidence="5">Quinol/quinone metabolism; 1,4-dihydroxy-2-naphthoate biosynthesis; 1,4-dihydroxy-2-naphthoate from chorismate: step 5/7.</text>
</comment>
<dbReference type="Gene3D" id="3.40.50.12780">
    <property type="entry name" value="N-terminal domain of ligase-like"/>
    <property type="match status" value="2"/>
</dbReference>
<feature type="domain" description="AMP-dependent synthetase/ligase" evidence="7">
    <location>
        <begin position="6"/>
        <end position="469"/>
    </location>
</feature>
<feature type="compositionally biased region" description="Basic and acidic residues" evidence="6">
    <location>
        <begin position="577"/>
        <end position="589"/>
    </location>
</feature>
<dbReference type="InterPro" id="IPR010192">
    <property type="entry name" value="MenE"/>
</dbReference>
<evidence type="ECO:0000313" key="10">
    <source>
        <dbReference type="Proteomes" id="UP001304683"/>
    </source>
</evidence>
<evidence type="ECO:0000259" key="7">
    <source>
        <dbReference type="Pfam" id="PF00501"/>
    </source>
</evidence>
<protein>
    <recommendedName>
        <fullName evidence="5">2-succinylbenzoate--CoA ligase</fullName>
        <ecNumber evidence="5">6.2.1.26</ecNumber>
    </recommendedName>
    <alternativeName>
        <fullName evidence="5">o-succinylbenzoyl-CoA synthetase</fullName>
        <shortName evidence="5">OSB-CoA synthetase</shortName>
    </alternativeName>
</protein>
<evidence type="ECO:0000256" key="3">
    <source>
        <dbReference type="ARBA" id="ARBA00022741"/>
    </source>
</evidence>
<dbReference type="Proteomes" id="UP001304683">
    <property type="component" value="Chromosome"/>
</dbReference>
<feature type="region of interest" description="Disordered" evidence="6">
    <location>
        <begin position="216"/>
        <end position="236"/>
    </location>
</feature>
<organism evidence="9 10">
    <name type="scientific">Thermaerobacter composti</name>
    <dbReference type="NCBI Taxonomy" id="554949"/>
    <lineage>
        <taxon>Bacteria</taxon>
        <taxon>Bacillati</taxon>
        <taxon>Bacillota</taxon>
        <taxon>Clostridia</taxon>
        <taxon>Eubacteriales</taxon>
        <taxon>Clostridiales Family XVII. Incertae Sedis</taxon>
        <taxon>Thermaerobacter</taxon>
    </lineage>
</organism>
<feature type="compositionally biased region" description="Polar residues" evidence="6">
    <location>
        <begin position="633"/>
        <end position="646"/>
    </location>
</feature>
<dbReference type="NCBIfam" id="TIGR01923">
    <property type="entry name" value="menE"/>
    <property type="match status" value="1"/>
</dbReference>
<dbReference type="PROSITE" id="PS00455">
    <property type="entry name" value="AMP_BINDING"/>
    <property type="match status" value="1"/>
</dbReference>